<evidence type="ECO:0000313" key="1">
    <source>
        <dbReference type="EMBL" id="JAH97735.1"/>
    </source>
</evidence>
<protein>
    <submittedName>
        <fullName evidence="1">Uncharacterized protein</fullName>
    </submittedName>
</protein>
<organism evidence="1">
    <name type="scientific">Anguilla anguilla</name>
    <name type="common">European freshwater eel</name>
    <name type="synonym">Muraena anguilla</name>
    <dbReference type="NCBI Taxonomy" id="7936"/>
    <lineage>
        <taxon>Eukaryota</taxon>
        <taxon>Metazoa</taxon>
        <taxon>Chordata</taxon>
        <taxon>Craniata</taxon>
        <taxon>Vertebrata</taxon>
        <taxon>Euteleostomi</taxon>
        <taxon>Actinopterygii</taxon>
        <taxon>Neopterygii</taxon>
        <taxon>Teleostei</taxon>
        <taxon>Anguilliformes</taxon>
        <taxon>Anguillidae</taxon>
        <taxon>Anguilla</taxon>
    </lineage>
</organism>
<name>A0A0E9X7D2_ANGAN</name>
<dbReference type="AlphaFoldDB" id="A0A0E9X7D2"/>
<reference evidence="1" key="2">
    <citation type="journal article" date="2015" name="Fish Shellfish Immunol.">
        <title>Early steps in the European eel (Anguilla anguilla)-Vibrio vulnificus interaction in the gills: Role of the RtxA13 toxin.</title>
        <authorList>
            <person name="Callol A."/>
            <person name="Pajuelo D."/>
            <person name="Ebbesson L."/>
            <person name="Teles M."/>
            <person name="MacKenzie S."/>
            <person name="Amaro C."/>
        </authorList>
    </citation>
    <scope>NUCLEOTIDE SEQUENCE</scope>
</reference>
<reference evidence="1" key="1">
    <citation type="submission" date="2014-11" db="EMBL/GenBank/DDBJ databases">
        <authorList>
            <person name="Amaro Gonzalez C."/>
        </authorList>
    </citation>
    <scope>NUCLEOTIDE SEQUENCE</scope>
</reference>
<proteinExistence type="predicted"/>
<dbReference type="EMBL" id="GBXM01010842">
    <property type="protein sequence ID" value="JAH97735.1"/>
    <property type="molecule type" value="Transcribed_RNA"/>
</dbReference>
<accession>A0A0E9X7D2</accession>
<sequence length="111" mass="12712">MQAGMYARFPKSRLLWSRGKFHSAAQSAELGSLNHSFTRVYFPIYYFIPFPFSPSSLLETLNSLVLLLYPNSVRRRHVISTGVHRQKAVGQKKVLNFRASDMISTERSTCL</sequence>